<dbReference type="EMBL" id="CAJVQB010073935">
    <property type="protein sequence ID" value="CAG8843901.1"/>
    <property type="molecule type" value="Genomic_DNA"/>
</dbReference>
<keyword evidence="4" id="KW-0131">Cell cycle</keyword>
<evidence type="ECO:0000256" key="3">
    <source>
        <dbReference type="ARBA" id="ARBA00023242"/>
    </source>
</evidence>
<organism evidence="6 7">
    <name type="scientific">Gigaspora margarita</name>
    <dbReference type="NCBI Taxonomy" id="4874"/>
    <lineage>
        <taxon>Eukaryota</taxon>
        <taxon>Fungi</taxon>
        <taxon>Fungi incertae sedis</taxon>
        <taxon>Mucoromycota</taxon>
        <taxon>Glomeromycotina</taxon>
        <taxon>Glomeromycetes</taxon>
        <taxon>Diversisporales</taxon>
        <taxon>Gigasporaceae</taxon>
        <taxon>Gigaspora</taxon>
    </lineage>
</organism>
<evidence type="ECO:0000313" key="7">
    <source>
        <dbReference type="Proteomes" id="UP000789901"/>
    </source>
</evidence>
<accession>A0ABN7WZC1</accession>
<protein>
    <submittedName>
        <fullName evidence="6">43824_t:CDS:1</fullName>
    </submittedName>
</protein>
<evidence type="ECO:0000259" key="5">
    <source>
        <dbReference type="Pfam" id="PF04821"/>
    </source>
</evidence>
<keyword evidence="3" id="KW-0539">Nucleus</keyword>
<dbReference type="PANTHER" id="PTHR22940">
    <property type="entry name" value="TIMEOUT/TIMELESS-2"/>
    <property type="match status" value="1"/>
</dbReference>
<evidence type="ECO:0000313" key="6">
    <source>
        <dbReference type="EMBL" id="CAG8843901.1"/>
    </source>
</evidence>
<dbReference type="Pfam" id="PF04821">
    <property type="entry name" value="TIMELESS"/>
    <property type="match status" value="1"/>
</dbReference>
<name>A0ABN7WZC1_GIGMA</name>
<keyword evidence="2" id="KW-0236">DNA replication inhibitor</keyword>
<feature type="domain" description="Timeless N-terminal" evidence="5">
    <location>
        <begin position="30"/>
        <end position="182"/>
    </location>
</feature>
<evidence type="ECO:0000256" key="2">
    <source>
        <dbReference type="ARBA" id="ARBA00022880"/>
    </source>
</evidence>
<sequence length="290" mass="34062">MLKEQLIFLIKNLGRYEQINGILDKSTQYYRIGDDYRTSLESLLTLVKGHNSVDVLVYLWELHLLEKHLLTIFLLNNNIKDNDTKSIIVIITELFVLMTTPVDLDQIVDFADDNVCLQRDILKAQHAYKELFAKNPIALRTLLNLLNDHLKIEISMHTENNVMIVRLVLSLFRNLLAIDKKDKRLHIFYHIFYGIEPSDILENPTAEDRRRFNERFSGKYWVKMPDGYEILTSKKDARANKLLDRSEDKENKRPIKDEWLPKKNLGLDINDTTRDCLKVTAIKFLNTIFT</sequence>
<dbReference type="InterPro" id="IPR044998">
    <property type="entry name" value="Timeless"/>
</dbReference>
<dbReference type="Proteomes" id="UP000789901">
    <property type="component" value="Unassembled WGS sequence"/>
</dbReference>
<dbReference type="PANTHER" id="PTHR22940:SF4">
    <property type="entry name" value="PROTEIN TIMELESS HOMOLOG"/>
    <property type="match status" value="1"/>
</dbReference>
<proteinExistence type="predicted"/>
<comment type="caution">
    <text evidence="6">The sequence shown here is derived from an EMBL/GenBank/DDBJ whole genome shotgun (WGS) entry which is preliminary data.</text>
</comment>
<keyword evidence="7" id="KW-1185">Reference proteome</keyword>
<gene>
    <name evidence="6" type="ORF">GMARGA_LOCUS36792</name>
</gene>
<feature type="non-terminal residue" evidence="6">
    <location>
        <position position="290"/>
    </location>
</feature>
<dbReference type="InterPro" id="IPR006906">
    <property type="entry name" value="Timeless_N"/>
</dbReference>
<evidence type="ECO:0000256" key="4">
    <source>
        <dbReference type="ARBA" id="ARBA00023306"/>
    </source>
</evidence>
<evidence type="ECO:0000256" key="1">
    <source>
        <dbReference type="ARBA" id="ARBA00004123"/>
    </source>
</evidence>
<comment type="subcellular location">
    <subcellularLocation>
        <location evidence="1">Nucleus</location>
    </subcellularLocation>
</comment>
<reference evidence="6 7" key="1">
    <citation type="submission" date="2021-06" db="EMBL/GenBank/DDBJ databases">
        <authorList>
            <person name="Kallberg Y."/>
            <person name="Tangrot J."/>
            <person name="Rosling A."/>
        </authorList>
    </citation>
    <scope>NUCLEOTIDE SEQUENCE [LARGE SCALE GENOMIC DNA]</scope>
    <source>
        <strain evidence="6 7">120-4 pot B 10/14</strain>
    </source>
</reference>